<dbReference type="InterPro" id="IPR029016">
    <property type="entry name" value="GAF-like_dom_sf"/>
</dbReference>
<accession>A0ABY5SGV5</accession>
<dbReference type="RefSeq" id="WP_258387975.1">
    <property type="nucleotide sequence ID" value="NZ_CP091430.1"/>
</dbReference>
<protein>
    <submittedName>
        <fullName evidence="1">Uncharacterized protein</fullName>
    </submittedName>
</protein>
<dbReference type="Proteomes" id="UP001057877">
    <property type="component" value="Chromosome"/>
</dbReference>
<proteinExistence type="predicted"/>
<evidence type="ECO:0000313" key="1">
    <source>
        <dbReference type="EMBL" id="UVI31915.1"/>
    </source>
</evidence>
<reference evidence="1" key="1">
    <citation type="submission" date="2022-01" db="EMBL/GenBank/DDBJ databases">
        <title>Paenibacillus spongiae sp. nov., isolated from marine sponge.</title>
        <authorList>
            <person name="Li Z."/>
            <person name="Zhang M."/>
        </authorList>
    </citation>
    <scope>NUCLEOTIDE SEQUENCE</scope>
    <source>
        <strain evidence="1">PHS-Z3</strain>
    </source>
</reference>
<dbReference type="EMBL" id="CP091430">
    <property type="protein sequence ID" value="UVI31915.1"/>
    <property type="molecule type" value="Genomic_DNA"/>
</dbReference>
<evidence type="ECO:0000313" key="2">
    <source>
        <dbReference type="Proteomes" id="UP001057877"/>
    </source>
</evidence>
<organism evidence="1 2">
    <name type="scientific">Paenibacillus spongiae</name>
    <dbReference type="NCBI Taxonomy" id="2909671"/>
    <lineage>
        <taxon>Bacteria</taxon>
        <taxon>Bacillati</taxon>
        <taxon>Bacillota</taxon>
        <taxon>Bacilli</taxon>
        <taxon>Bacillales</taxon>
        <taxon>Paenibacillaceae</taxon>
        <taxon>Paenibacillus</taxon>
    </lineage>
</organism>
<name>A0ABY5SGV5_9BACL</name>
<dbReference type="SUPFAM" id="SSF55781">
    <property type="entry name" value="GAF domain-like"/>
    <property type="match status" value="1"/>
</dbReference>
<dbReference type="Gene3D" id="3.30.450.40">
    <property type="match status" value="1"/>
</dbReference>
<gene>
    <name evidence="1" type="ORF">L1F29_08900</name>
</gene>
<keyword evidence="2" id="KW-1185">Reference proteome</keyword>
<sequence length="115" mass="13085">MPSLTVNTFLFLEIEAKDRGDRSPERLLRIIFDYTAKIANERNLHSVLLLMANMGREIILADRCTVWMIDHIDNELFTTVAHGVNEIRIPLNTGIVGSHSIPCLVDVLMKQLPRC</sequence>